<proteinExistence type="predicted"/>
<protein>
    <recommendedName>
        <fullName evidence="7">Ion transport domain-containing protein</fullName>
    </recommendedName>
</protein>
<accession>S7RZF8</accession>
<evidence type="ECO:0000256" key="4">
    <source>
        <dbReference type="ARBA" id="ARBA00023136"/>
    </source>
</evidence>
<dbReference type="InterPro" id="IPR005821">
    <property type="entry name" value="Ion_trans_dom"/>
</dbReference>
<reference evidence="8 9" key="1">
    <citation type="journal article" date="2012" name="Science">
        <title>The Paleozoic origin of enzymatic lignin decomposition reconstructed from 31 fungal genomes.</title>
        <authorList>
            <person name="Floudas D."/>
            <person name="Binder M."/>
            <person name="Riley R."/>
            <person name="Barry K."/>
            <person name="Blanchette R.A."/>
            <person name="Henrissat B."/>
            <person name="Martinez A.T."/>
            <person name="Otillar R."/>
            <person name="Spatafora J.W."/>
            <person name="Yadav J.S."/>
            <person name="Aerts A."/>
            <person name="Benoit I."/>
            <person name="Boyd A."/>
            <person name="Carlson A."/>
            <person name="Copeland A."/>
            <person name="Coutinho P.M."/>
            <person name="de Vries R.P."/>
            <person name="Ferreira P."/>
            <person name="Findley K."/>
            <person name="Foster B."/>
            <person name="Gaskell J."/>
            <person name="Glotzer D."/>
            <person name="Gorecki P."/>
            <person name="Heitman J."/>
            <person name="Hesse C."/>
            <person name="Hori C."/>
            <person name="Igarashi K."/>
            <person name="Jurgens J.A."/>
            <person name="Kallen N."/>
            <person name="Kersten P."/>
            <person name="Kohler A."/>
            <person name="Kuees U."/>
            <person name="Kumar T.K.A."/>
            <person name="Kuo A."/>
            <person name="LaButti K."/>
            <person name="Larrondo L.F."/>
            <person name="Lindquist E."/>
            <person name="Ling A."/>
            <person name="Lombard V."/>
            <person name="Lucas S."/>
            <person name="Lundell T."/>
            <person name="Martin R."/>
            <person name="McLaughlin D.J."/>
            <person name="Morgenstern I."/>
            <person name="Morin E."/>
            <person name="Murat C."/>
            <person name="Nagy L.G."/>
            <person name="Nolan M."/>
            <person name="Ohm R.A."/>
            <person name="Patyshakuliyeva A."/>
            <person name="Rokas A."/>
            <person name="Ruiz-Duenas F.J."/>
            <person name="Sabat G."/>
            <person name="Salamov A."/>
            <person name="Samejima M."/>
            <person name="Schmutz J."/>
            <person name="Slot J.C."/>
            <person name="St John F."/>
            <person name="Stenlid J."/>
            <person name="Sun H."/>
            <person name="Sun S."/>
            <person name="Syed K."/>
            <person name="Tsang A."/>
            <person name="Wiebenga A."/>
            <person name="Young D."/>
            <person name="Pisabarro A."/>
            <person name="Eastwood D.C."/>
            <person name="Martin F."/>
            <person name="Cullen D."/>
            <person name="Grigoriev I.V."/>
            <person name="Hibbett D.S."/>
        </authorList>
    </citation>
    <scope>NUCLEOTIDE SEQUENCE [LARGE SCALE GENOMIC DNA]</scope>
    <source>
        <strain evidence="8 9">ATCC 11539</strain>
    </source>
</reference>
<dbReference type="KEGG" id="gtr:GLOTRDRAFT_89918"/>
<dbReference type="Pfam" id="PF00520">
    <property type="entry name" value="Ion_trans"/>
    <property type="match status" value="1"/>
</dbReference>
<keyword evidence="2 6" id="KW-0812">Transmembrane</keyword>
<sequence>MYALSRQEIVTGIANRFVHSRTYIILYLVMVVLSVATAILGSMQRYPPLSFYILEIIINTSMICEVGVRLVALGKQFWRSPWNIFDLIITIFCALTLSILLFAHSGRGSKGEEVFDSVLLIGRNVLQFLRLAMIMRQSGQSIFTRPKAIDLSAARMAGYSMDIDIADDGPFTSRDRRAVVFDAPDGFEDEPAAPHVPKPEDMPRAVQAAQERDEEDMWASMG</sequence>
<dbReference type="GO" id="GO:0016020">
    <property type="term" value="C:membrane"/>
    <property type="evidence" value="ECO:0007669"/>
    <property type="project" value="UniProtKB-SubCell"/>
</dbReference>
<dbReference type="OMA" id="MSDMPRA"/>
<organism evidence="8 9">
    <name type="scientific">Gloeophyllum trabeum (strain ATCC 11539 / FP-39264 / Madison 617)</name>
    <name type="common">Brown rot fungus</name>
    <dbReference type="NCBI Taxonomy" id="670483"/>
    <lineage>
        <taxon>Eukaryota</taxon>
        <taxon>Fungi</taxon>
        <taxon>Dikarya</taxon>
        <taxon>Basidiomycota</taxon>
        <taxon>Agaricomycotina</taxon>
        <taxon>Agaricomycetes</taxon>
        <taxon>Gloeophyllales</taxon>
        <taxon>Gloeophyllaceae</taxon>
        <taxon>Gloeophyllum</taxon>
    </lineage>
</organism>
<feature type="transmembrane region" description="Helical" evidence="6">
    <location>
        <begin position="24"/>
        <end position="43"/>
    </location>
</feature>
<dbReference type="EMBL" id="KB469296">
    <property type="protein sequence ID" value="EPQ60390.1"/>
    <property type="molecule type" value="Genomic_DNA"/>
</dbReference>
<dbReference type="OrthoDB" id="429183at2759"/>
<keyword evidence="3 6" id="KW-1133">Transmembrane helix</keyword>
<dbReference type="eggNOG" id="ENOG502RZZ8">
    <property type="taxonomic scope" value="Eukaryota"/>
</dbReference>
<dbReference type="Gene3D" id="1.20.120.350">
    <property type="entry name" value="Voltage-gated potassium channels. Chain C"/>
    <property type="match status" value="1"/>
</dbReference>
<evidence type="ECO:0000256" key="5">
    <source>
        <dbReference type="SAM" id="MobiDB-lite"/>
    </source>
</evidence>
<dbReference type="GeneID" id="19309223"/>
<evidence type="ECO:0000313" key="9">
    <source>
        <dbReference type="Proteomes" id="UP000030669"/>
    </source>
</evidence>
<keyword evidence="9" id="KW-1185">Reference proteome</keyword>
<feature type="region of interest" description="Disordered" evidence="5">
    <location>
        <begin position="186"/>
        <end position="222"/>
    </location>
</feature>
<dbReference type="InterPro" id="IPR027359">
    <property type="entry name" value="Volt_channel_dom_sf"/>
</dbReference>
<evidence type="ECO:0000256" key="6">
    <source>
        <dbReference type="SAM" id="Phobius"/>
    </source>
</evidence>
<gene>
    <name evidence="8" type="ORF">GLOTRDRAFT_89918</name>
</gene>
<dbReference type="STRING" id="670483.S7RZF8"/>
<comment type="subcellular location">
    <subcellularLocation>
        <location evidence="1">Membrane</location>
        <topology evidence="1">Multi-pass membrane protein</topology>
    </subcellularLocation>
</comment>
<evidence type="ECO:0000256" key="3">
    <source>
        <dbReference type="ARBA" id="ARBA00022989"/>
    </source>
</evidence>
<dbReference type="SUPFAM" id="SSF81324">
    <property type="entry name" value="Voltage-gated potassium channels"/>
    <property type="match status" value="1"/>
</dbReference>
<evidence type="ECO:0000259" key="7">
    <source>
        <dbReference type="Pfam" id="PF00520"/>
    </source>
</evidence>
<feature type="compositionally biased region" description="Acidic residues" evidence="5">
    <location>
        <begin position="212"/>
        <end position="222"/>
    </location>
</feature>
<evidence type="ECO:0000313" key="8">
    <source>
        <dbReference type="EMBL" id="EPQ60390.1"/>
    </source>
</evidence>
<evidence type="ECO:0000256" key="2">
    <source>
        <dbReference type="ARBA" id="ARBA00022692"/>
    </source>
</evidence>
<feature type="transmembrane region" description="Helical" evidence="6">
    <location>
        <begin position="49"/>
        <end position="72"/>
    </location>
</feature>
<feature type="transmembrane region" description="Helical" evidence="6">
    <location>
        <begin position="84"/>
        <end position="105"/>
    </location>
</feature>
<evidence type="ECO:0000256" key="1">
    <source>
        <dbReference type="ARBA" id="ARBA00004141"/>
    </source>
</evidence>
<dbReference type="GO" id="GO:0005216">
    <property type="term" value="F:monoatomic ion channel activity"/>
    <property type="evidence" value="ECO:0007669"/>
    <property type="project" value="InterPro"/>
</dbReference>
<name>S7RZF8_GLOTA</name>
<dbReference type="PANTHER" id="PTHR38483:SF1">
    <property type="entry name" value="ION TRANSPORT DOMAIN-CONTAINING PROTEIN"/>
    <property type="match status" value="1"/>
</dbReference>
<keyword evidence="4 6" id="KW-0472">Membrane</keyword>
<dbReference type="PANTHER" id="PTHR38483">
    <property type="entry name" value="CHROMOSOME 1, WHOLE GENOME SHOTGUN SEQUENCE"/>
    <property type="match status" value="1"/>
</dbReference>
<dbReference type="Proteomes" id="UP000030669">
    <property type="component" value="Unassembled WGS sequence"/>
</dbReference>
<dbReference type="HOGENOM" id="CLU_086440_1_0_1"/>
<dbReference type="RefSeq" id="XP_007860810.1">
    <property type="nucleotide sequence ID" value="XM_007862619.1"/>
</dbReference>
<dbReference type="AlphaFoldDB" id="S7RZF8"/>
<feature type="domain" description="Ion transport" evidence="7">
    <location>
        <begin position="26"/>
        <end position="135"/>
    </location>
</feature>